<evidence type="ECO:0000313" key="2">
    <source>
        <dbReference type="EMBL" id="AIE86496.1"/>
    </source>
</evidence>
<accession>A0A068NSU0</accession>
<feature type="region of interest" description="Disordered" evidence="1">
    <location>
        <begin position="437"/>
        <end position="472"/>
    </location>
</feature>
<dbReference type="OrthoDB" id="3307568at2"/>
<dbReference type="Proteomes" id="UP000027982">
    <property type="component" value="Chromosome"/>
</dbReference>
<keyword evidence="3" id="KW-1185">Reference proteome</keyword>
<dbReference type="STRING" id="661478.OP10G_3128"/>
<protein>
    <submittedName>
        <fullName evidence="2">Uncharacterized protein</fullName>
    </submittedName>
</protein>
<reference evidence="2 3" key="1">
    <citation type="journal article" date="2014" name="PLoS ONE">
        <title>The first complete genome sequence of the class fimbriimonadia in the phylum armatimonadetes.</title>
        <authorList>
            <person name="Hu Z.Y."/>
            <person name="Wang Y.Z."/>
            <person name="Im W.T."/>
            <person name="Wang S.Y."/>
            <person name="Zhao G.P."/>
            <person name="Zheng H.J."/>
            <person name="Quan Z.X."/>
        </authorList>
    </citation>
    <scope>NUCLEOTIDE SEQUENCE [LARGE SCALE GENOMIC DNA]</scope>
    <source>
        <strain evidence="2">Gsoil 348</strain>
    </source>
</reference>
<sequence>MSPFSLGQSKDVKIGNDSGWVLEFYTASADGTIGAKPVASFSSSKYYASIDATLQDDLRGGSYSFTIQGLIDSDYGLISQAMPNHPVVAKLYLFWHDAISGPASYLGNLVGISSDLSPDDLQKAIVSVLYITKVKRTLGELSYDTEIHCVEWAYRAMSQLLTATLEADDYGKAAAEIATRTKVDITTYPEGGGRMTTDAAGTVGNEKVKYPIGKTYGSILRDIANAVETNLNKHGRGMLLVRDGKIYLGPRPYPLDGDPKDLTATAGFLEVSVDGSSDDDPTAPDPSGQAQKTHYTITLKGRPDIKPGDIVRFDPPKEDDSKTVPSLLSALAGAFAAPLLPTMSDSLSDSAVSMAVSSVKHRQGKAWGFYTEVKGVGLTDPTQPWDVYSDANAPGKNASPSADGGTEAAGAFKEQLQTWTANLQTIEVGQIRSFTSKTASDDVPSQTESLWEGLQSVDQNPNGTRRLPSNKKNPVRMDLPYATPFAWGKCGLVVPRYPGMRVVVAHRKGLEQEPIDVGAIWDSGKGPDSNPGDYWLSLPVGIDESKRDKATGDDAIAPYTGKASHDLIDADGNRVLEVGSLTVRVPKSGEETPAGTRPAMASDKGSITIEHAEGVAKIVMKQDGTILIKGKGITLDAGEGNIVLMGKTVDIQ</sequence>
<dbReference type="EMBL" id="CP007139">
    <property type="protein sequence ID" value="AIE86496.1"/>
    <property type="molecule type" value="Genomic_DNA"/>
</dbReference>
<name>A0A068NSU0_FIMGI</name>
<evidence type="ECO:0000313" key="3">
    <source>
        <dbReference type="Proteomes" id="UP000027982"/>
    </source>
</evidence>
<proteinExistence type="predicted"/>
<dbReference type="eggNOG" id="ENOG50335AB">
    <property type="taxonomic scope" value="Bacteria"/>
</dbReference>
<dbReference type="HOGENOM" id="CLU_420203_0_0_0"/>
<dbReference type="RefSeq" id="WP_025229543.1">
    <property type="nucleotide sequence ID" value="NZ_CP007139.1"/>
</dbReference>
<dbReference type="KEGG" id="fgi:OP10G_3128"/>
<organism evidence="2 3">
    <name type="scientific">Fimbriimonas ginsengisoli Gsoil 348</name>
    <dbReference type="NCBI Taxonomy" id="661478"/>
    <lineage>
        <taxon>Bacteria</taxon>
        <taxon>Bacillati</taxon>
        <taxon>Armatimonadota</taxon>
        <taxon>Fimbriimonadia</taxon>
        <taxon>Fimbriimonadales</taxon>
        <taxon>Fimbriimonadaceae</taxon>
        <taxon>Fimbriimonas</taxon>
    </lineage>
</organism>
<dbReference type="AlphaFoldDB" id="A0A068NSU0"/>
<gene>
    <name evidence="2" type="ORF">OP10G_3128</name>
</gene>
<evidence type="ECO:0000256" key="1">
    <source>
        <dbReference type="SAM" id="MobiDB-lite"/>
    </source>
</evidence>
<feature type="compositionally biased region" description="Polar residues" evidence="1">
    <location>
        <begin position="437"/>
        <end position="449"/>
    </location>
</feature>